<evidence type="ECO:0000313" key="3">
    <source>
        <dbReference type="Proteomes" id="UP000287033"/>
    </source>
</evidence>
<gene>
    <name evidence="2" type="ORF">chiPu_0028141</name>
</gene>
<dbReference type="EMBL" id="BEZZ01124069">
    <property type="protein sequence ID" value="GCC44050.1"/>
    <property type="molecule type" value="Genomic_DNA"/>
</dbReference>
<keyword evidence="3" id="KW-1185">Reference proteome</keyword>
<proteinExistence type="predicted"/>
<feature type="compositionally biased region" description="Low complexity" evidence="1">
    <location>
        <begin position="1"/>
        <end position="22"/>
    </location>
</feature>
<evidence type="ECO:0000256" key="1">
    <source>
        <dbReference type="SAM" id="MobiDB-lite"/>
    </source>
</evidence>
<dbReference type="AlphaFoldDB" id="A0A401TMZ5"/>
<feature type="region of interest" description="Disordered" evidence="1">
    <location>
        <begin position="1"/>
        <end position="81"/>
    </location>
</feature>
<sequence length="81" mass="8645">MVLPLSSESEPRELPSSWSRESTVPYMETESSWRESVSPPIDRESGGAPSPGLTLWPCREGDRGAGTGTGLRPAAGERSEG</sequence>
<reference evidence="2 3" key="1">
    <citation type="journal article" date="2018" name="Nat. Ecol. Evol.">
        <title>Shark genomes provide insights into elasmobranch evolution and the origin of vertebrates.</title>
        <authorList>
            <person name="Hara Y"/>
            <person name="Yamaguchi K"/>
            <person name="Onimaru K"/>
            <person name="Kadota M"/>
            <person name="Koyanagi M"/>
            <person name="Keeley SD"/>
            <person name="Tatsumi K"/>
            <person name="Tanaka K"/>
            <person name="Motone F"/>
            <person name="Kageyama Y"/>
            <person name="Nozu R"/>
            <person name="Adachi N"/>
            <person name="Nishimura O"/>
            <person name="Nakagawa R"/>
            <person name="Tanegashima C"/>
            <person name="Kiyatake I"/>
            <person name="Matsumoto R"/>
            <person name="Murakumo K"/>
            <person name="Nishida K"/>
            <person name="Terakita A"/>
            <person name="Kuratani S"/>
            <person name="Sato K"/>
            <person name="Hyodo S Kuraku.S."/>
        </authorList>
    </citation>
    <scope>NUCLEOTIDE SEQUENCE [LARGE SCALE GENOMIC DNA]</scope>
</reference>
<accession>A0A401TMZ5</accession>
<organism evidence="2 3">
    <name type="scientific">Chiloscyllium punctatum</name>
    <name type="common">Brownbanded bambooshark</name>
    <name type="synonym">Hemiscyllium punctatum</name>
    <dbReference type="NCBI Taxonomy" id="137246"/>
    <lineage>
        <taxon>Eukaryota</taxon>
        <taxon>Metazoa</taxon>
        <taxon>Chordata</taxon>
        <taxon>Craniata</taxon>
        <taxon>Vertebrata</taxon>
        <taxon>Chondrichthyes</taxon>
        <taxon>Elasmobranchii</taxon>
        <taxon>Galeomorphii</taxon>
        <taxon>Galeoidea</taxon>
        <taxon>Orectolobiformes</taxon>
        <taxon>Hemiscylliidae</taxon>
        <taxon>Chiloscyllium</taxon>
    </lineage>
</organism>
<name>A0A401TMZ5_CHIPU</name>
<feature type="non-terminal residue" evidence="2">
    <location>
        <position position="81"/>
    </location>
</feature>
<comment type="caution">
    <text evidence="2">The sequence shown here is derived from an EMBL/GenBank/DDBJ whole genome shotgun (WGS) entry which is preliminary data.</text>
</comment>
<evidence type="ECO:0000313" key="2">
    <source>
        <dbReference type="EMBL" id="GCC44050.1"/>
    </source>
</evidence>
<dbReference type="Proteomes" id="UP000287033">
    <property type="component" value="Unassembled WGS sequence"/>
</dbReference>
<protein>
    <submittedName>
        <fullName evidence="2">Uncharacterized protein</fullName>
    </submittedName>
</protein>